<gene>
    <name evidence="7" type="ORF">RclHR1_03580004</name>
</gene>
<feature type="transmembrane region" description="Helical" evidence="5">
    <location>
        <begin position="448"/>
        <end position="466"/>
    </location>
</feature>
<reference evidence="7 8" key="1">
    <citation type="submission" date="2017-11" db="EMBL/GenBank/DDBJ databases">
        <title>The genome of Rhizophagus clarus HR1 reveals common genetic basis of auxotrophy among arbuscular mycorrhizal fungi.</title>
        <authorList>
            <person name="Kobayashi Y."/>
        </authorList>
    </citation>
    <scope>NUCLEOTIDE SEQUENCE [LARGE SCALE GENOMIC DNA]</scope>
    <source>
        <strain evidence="7 8">HR1</strain>
    </source>
</reference>
<evidence type="ECO:0000256" key="5">
    <source>
        <dbReference type="SAM" id="Phobius"/>
    </source>
</evidence>
<dbReference type="PANTHER" id="PTHR13315">
    <property type="entry name" value="METALLO PHOSPHOESTERASE RELATED"/>
    <property type="match status" value="1"/>
</dbReference>
<dbReference type="SUPFAM" id="SSF56300">
    <property type="entry name" value="Metallo-dependent phosphatases"/>
    <property type="match status" value="1"/>
</dbReference>
<name>A0A2Z6RB14_9GLOM</name>
<dbReference type="Proteomes" id="UP000247702">
    <property type="component" value="Unassembled WGS sequence"/>
</dbReference>
<feature type="transmembrane region" description="Helical" evidence="5">
    <location>
        <begin position="392"/>
        <end position="412"/>
    </location>
</feature>
<dbReference type="Gene3D" id="3.60.21.10">
    <property type="match status" value="1"/>
</dbReference>
<keyword evidence="4 5" id="KW-0472">Membrane</keyword>
<evidence type="ECO:0000256" key="4">
    <source>
        <dbReference type="ARBA" id="ARBA00023136"/>
    </source>
</evidence>
<dbReference type="InterPro" id="IPR004843">
    <property type="entry name" value="Calcineurin-like_PHP"/>
</dbReference>
<proteinExistence type="predicted"/>
<feature type="transmembrane region" description="Helical" evidence="5">
    <location>
        <begin position="20"/>
        <end position="37"/>
    </location>
</feature>
<dbReference type="STRING" id="94130.A0A2Z6RB14"/>
<dbReference type="GO" id="GO:0005783">
    <property type="term" value="C:endoplasmic reticulum"/>
    <property type="evidence" value="ECO:0007669"/>
    <property type="project" value="TreeGrafter"/>
</dbReference>
<dbReference type="GO" id="GO:0016787">
    <property type="term" value="F:hydrolase activity"/>
    <property type="evidence" value="ECO:0007669"/>
    <property type="project" value="InterPro"/>
</dbReference>
<evidence type="ECO:0000259" key="6">
    <source>
        <dbReference type="Pfam" id="PF00149"/>
    </source>
</evidence>
<feature type="domain" description="Calcineurin-like phosphoesterase" evidence="6">
    <location>
        <begin position="100"/>
        <end position="328"/>
    </location>
</feature>
<keyword evidence="2 5" id="KW-0812">Transmembrane</keyword>
<comment type="caution">
    <text evidence="7">The sequence shown here is derived from an EMBL/GenBank/DDBJ whole genome shotgun (WGS) entry which is preliminary data.</text>
</comment>
<organism evidence="7 8">
    <name type="scientific">Rhizophagus clarus</name>
    <dbReference type="NCBI Taxonomy" id="94130"/>
    <lineage>
        <taxon>Eukaryota</taxon>
        <taxon>Fungi</taxon>
        <taxon>Fungi incertae sedis</taxon>
        <taxon>Mucoromycota</taxon>
        <taxon>Glomeromycotina</taxon>
        <taxon>Glomeromycetes</taxon>
        <taxon>Glomerales</taxon>
        <taxon>Glomeraceae</taxon>
        <taxon>Rhizophagus</taxon>
    </lineage>
</organism>
<dbReference type="Pfam" id="PF00149">
    <property type="entry name" value="Metallophos"/>
    <property type="match status" value="1"/>
</dbReference>
<evidence type="ECO:0000313" key="7">
    <source>
        <dbReference type="EMBL" id="GBB99597.1"/>
    </source>
</evidence>
<dbReference type="EMBL" id="BEXD01002868">
    <property type="protein sequence ID" value="GBB99597.1"/>
    <property type="molecule type" value="Genomic_DNA"/>
</dbReference>
<feature type="transmembrane region" description="Helical" evidence="5">
    <location>
        <begin position="58"/>
        <end position="80"/>
    </location>
</feature>
<dbReference type="InterPro" id="IPR033308">
    <property type="entry name" value="PGAP5/Cdc1/Ted1"/>
</dbReference>
<evidence type="ECO:0000313" key="8">
    <source>
        <dbReference type="Proteomes" id="UP000247702"/>
    </source>
</evidence>
<dbReference type="PANTHER" id="PTHR13315:SF4">
    <property type="entry name" value="METALLOPHOSPHOESTERASE, ISOFORM E"/>
    <property type="match status" value="1"/>
</dbReference>
<evidence type="ECO:0000256" key="3">
    <source>
        <dbReference type="ARBA" id="ARBA00022989"/>
    </source>
</evidence>
<dbReference type="InterPro" id="IPR029052">
    <property type="entry name" value="Metallo-depent_PP-like"/>
</dbReference>
<sequence>MQQSSQTHPSTSSIARSCANNILAILLFPFHIISKITQKLLIPVKRNQRRIHSRSPAITFKIIWAFALLIGEVFIFSYSMQKCSWPEHESWNTTASEPVHVAIIADPQIIDDYSYGRTGILQKISEIYPDMYMRKNWINLQHMFDPDAIIFLGDLMDGGRELDDNKWDEELHRFRHLFIPEKPIKTPTFYLAGNHDIGFGEHVIPEAFNRFRKVFGTFSYMTKLGNHSIIALDTIALSGSNNNLKKDAKKLMQRLKNDTTNSYPRILLTHVPLYRPQNTNCGPLRQKSQPINQGAGHQYQNLIVESLSNEIIDNIKPSLILSGDDHDYCEIRHGEIPEISVNTFSFAMGVNRPGFLLLSLYNPLNVNSTEIGTNFTTFAYSQCLLPNQIRIYIWYIILFIATIFCIFSHTFLKLKRNSEMLPIWHRYHQKRKWTIFTSQYWKIIGKEVGDIALISFIIYLVCWLWFLV</sequence>
<protein>
    <recommendedName>
        <fullName evidence="6">Calcineurin-like phosphoesterase domain-containing protein</fullName>
    </recommendedName>
</protein>
<accession>A0A2Z6RB14</accession>
<keyword evidence="8" id="KW-1185">Reference proteome</keyword>
<dbReference type="GO" id="GO:0006506">
    <property type="term" value="P:GPI anchor biosynthetic process"/>
    <property type="evidence" value="ECO:0007669"/>
    <property type="project" value="InterPro"/>
</dbReference>
<evidence type="ECO:0000256" key="2">
    <source>
        <dbReference type="ARBA" id="ARBA00022692"/>
    </source>
</evidence>
<dbReference type="GO" id="GO:0016020">
    <property type="term" value="C:membrane"/>
    <property type="evidence" value="ECO:0007669"/>
    <property type="project" value="UniProtKB-SubCell"/>
</dbReference>
<keyword evidence="3 5" id="KW-1133">Transmembrane helix</keyword>
<dbReference type="AlphaFoldDB" id="A0A2Z6RB14"/>
<comment type="subcellular location">
    <subcellularLocation>
        <location evidence="1">Membrane</location>
        <topology evidence="1">Multi-pass membrane protein</topology>
    </subcellularLocation>
</comment>
<evidence type="ECO:0000256" key="1">
    <source>
        <dbReference type="ARBA" id="ARBA00004141"/>
    </source>
</evidence>